<feature type="compositionally biased region" description="Polar residues" evidence="1">
    <location>
        <begin position="145"/>
        <end position="167"/>
    </location>
</feature>
<evidence type="ECO:0000313" key="3">
    <source>
        <dbReference type="Proteomes" id="UP000193920"/>
    </source>
</evidence>
<reference evidence="2 3" key="1">
    <citation type="submission" date="2016-08" db="EMBL/GenBank/DDBJ databases">
        <title>A Parts List for Fungal Cellulosomes Revealed by Comparative Genomics.</title>
        <authorList>
            <consortium name="DOE Joint Genome Institute"/>
            <person name="Haitjema C.H."/>
            <person name="Gilmore S.P."/>
            <person name="Henske J.K."/>
            <person name="Solomon K.V."/>
            <person name="De Groot R."/>
            <person name="Kuo A."/>
            <person name="Mondo S.J."/>
            <person name="Salamov A.A."/>
            <person name="Labutti K."/>
            <person name="Zhao Z."/>
            <person name="Chiniquy J."/>
            <person name="Barry K."/>
            <person name="Brewer H.M."/>
            <person name="Purvine S.O."/>
            <person name="Wright A.T."/>
            <person name="Boxma B."/>
            <person name="Van Alen T."/>
            <person name="Hackstein J.H."/>
            <person name="Baker S.E."/>
            <person name="Grigoriev I.V."/>
            <person name="O'Malley M.A."/>
        </authorList>
    </citation>
    <scope>NUCLEOTIDE SEQUENCE [LARGE SCALE GENOMIC DNA]</scope>
    <source>
        <strain evidence="2 3">G1</strain>
    </source>
</reference>
<name>A0A1Y2AQW6_9FUNG</name>
<sequence length="261" mass="28991">MFGGEEKVLNCNTVPGSEPESKTFCNTIYNSDFCQNYYNNPEQVVGEDFDESDLATINYHKEKGKAICQYDENNKLCPMGQYFIDISTNSNAKESDYMQQSCSSTLCSNTANSYLIAKEKYYSLKYQNKMTSFSKKIEEEKKALQCNNAQSTTSPSSKTIGNSKSNASSDPSNNNTSKPKSNSSSSSSSSSSSDSTTNTNNNADVNTNNNVQEDETLANNDNNGNINETLIIDESNFGVKLIFDERLIFLISFILINILFF</sequence>
<dbReference type="Proteomes" id="UP000193920">
    <property type="component" value="Unassembled WGS sequence"/>
</dbReference>
<gene>
    <name evidence="2" type="ORF">LY90DRAFT_675137</name>
</gene>
<accession>A0A1Y2AQW6</accession>
<comment type="caution">
    <text evidence="2">The sequence shown here is derived from an EMBL/GenBank/DDBJ whole genome shotgun (WGS) entry which is preliminary data.</text>
</comment>
<evidence type="ECO:0000256" key="1">
    <source>
        <dbReference type="SAM" id="MobiDB-lite"/>
    </source>
</evidence>
<dbReference type="OrthoDB" id="10517478at2759"/>
<keyword evidence="3" id="KW-1185">Reference proteome</keyword>
<feature type="region of interest" description="Disordered" evidence="1">
    <location>
        <begin position="144"/>
        <end position="208"/>
    </location>
</feature>
<evidence type="ECO:0000313" key="2">
    <source>
        <dbReference type="EMBL" id="ORY24617.1"/>
    </source>
</evidence>
<dbReference type="AlphaFoldDB" id="A0A1Y2AQW6"/>
<organism evidence="2 3">
    <name type="scientific">Neocallimastix californiae</name>
    <dbReference type="NCBI Taxonomy" id="1754190"/>
    <lineage>
        <taxon>Eukaryota</taxon>
        <taxon>Fungi</taxon>
        <taxon>Fungi incertae sedis</taxon>
        <taxon>Chytridiomycota</taxon>
        <taxon>Chytridiomycota incertae sedis</taxon>
        <taxon>Neocallimastigomycetes</taxon>
        <taxon>Neocallimastigales</taxon>
        <taxon>Neocallimastigaceae</taxon>
        <taxon>Neocallimastix</taxon>
    </lineage>
</organism>
<feature type="compositionally biased region" description="Low complexity" evidence="1">
    <location>
        <begin position="168"/>
        <end position="208"/>
    </location>
</feature>
<protein>
    <submittedName>
        <fullName evidence="2">Uncharacterized protein</fullName>
    </submittedName>
</protein>
<dbReference type="EMBL" id="MCOG01000220">
    <property type="protein sequence ID" value="ORY24617.1"/>
    <property type="molecule type" value="Genomic_DNA"/>
</dbReference>
<proteinExistence type="predicted"/>